<accession>A0A8E2FB07</accession>
<dbReference type="SUPFAM" id="SSF74784">
    <property type="entry name" value="Translin"/>
    <property type="match status" value="1"/>
</dbReference>
<dbReference type="Gene3D" id="1.20.58.190">
    <property type="entry name" value="Translin, domain 1"/>
    <property type="match status" value="1"/>
</dbReference>
<dbReference type="GO" id="GO:0005634">
    <property type="term" value="C:nucleus"/>
    <property type="evidence" value="ECO:0007669"/>
    <property type="project" value="UniProtKB-SubCell"/>
</dbReference>
<dbReference type="EMBL" id="KV748683">
    <property type="protein sequence ID" value="OCL13686.1"/>
    <property type="molecule type" value="Genomic_DNA"/>
</dbReference>
<sequence length="297" mass="33716">MDGPSKSHSASPFMPMFESFRSELDEHHDRRERVIKASRDITAASKKIIFSLQRVRNLGQPIPPGIQKANTQYWKSIETQYESISRDLQGLNTHRYGRNITGGNQEFMEALSFQHYIETQCLISYEEARSRVFNMNAGGESVLLAPEDYVLGVFDMVGELMRFAITAMATNGVIPGGEAQQNKTLTGIIRSDENDRDDGAESMDTDEPTSAQETPKVPCRNVLADMRELRLQLERLELPQGSKFAEDVEKKMSVMRQCVEKVETALYGLMIRGQERPKGWMPDLREEKRAPEAVESY</sequence>
<evidence type="ECO:0000256" key="4">
    <source>
        <dbReference type="ARBA" id="ARBA00022490"/>
    </source>
</evidence>
<dbReference type="InterPro" id="IPR002848">
    <property type="entry name" value="Translin_fam"/>
</dbReference>
<evidence type="ECO:0000256" key="6">
    <source>
        <dbReference type="SAM" id="MobiDB-lite"/>
    </source>
</evidence>
<dbReference type="InterPro" id="IPR016068">
    <property type="entry name" value="Translin_N"/>
</dbReference>
<evidence type="ECO:0000313" key="7">
    <source>
        <dbReference type="EMBL" id="OCL13686.1"/>
    </source>
</evidence>
<dbReference type="InterPro" id="IPR016069">
    <property type="entry name" value="Translin_C"/>
</dbReference>
<dbReference type="Proteomes" id="UP000250140">
    <property type="component" value="Unassembled WGS sequence"/>
</dbReference>
<dbReference type="PANTHER" id="PTHR10741">
    <property type="entry name" value="TRANSLIN AND TRANSLIN ASSOCIATED PROTEIN X"/>
    <property type="match status" value="1"/>
</dbReference>
<comment type="similarity">
    <text evidence="3">Belongs to the translin family.</text>
</comment>
<dbReference type="CDD" id="cd14820">
    <property type="entry name" value="TRAX"/>
    <property type="match status" value="1"/>
</dbReference>
<gene>
    <name evidence="7" type="ORF">AOQ84DRAFT_394923</name>
</gene>
<keyword evidence="5" id="KW-0539">Nucleus</keyword>
<protein>
    <submittedName>
        <fullName evidence="7">Translin</fullName>
    </submittedName>
</protein>
<evidence type="ECO:0000256" key="5">
    <source>
        <dbReference type="ARBA" id="ARBA00023242"/>
    </source>
</evidence>
<keyword evidence="4" id="KW-0963">Cytoplasm</keyword>
<dbReference type="AlphaFoldDB" id="A0A8E2FB07"/>
<dbReference type="OrthoDB" id="31005at2759"/>
<keyword evidence="8" id="KW-1185">Reference proteome</keyword>
<organism evidence="7 8">
    <name type="scientific">Glonium stellatum</name>
    <dbReference type="NCBI Taxonomy" id="574774"/>
    <lineage>
        <taxon>Eukaryota</taxon>
        <taxon>Fungi</taxon>
        <taxon>Dikarya</taxon>
        <taxon>Ascomycota</taxon>
        <taxon>Pezizomycotina</taxon>
        <taxon>Dothideomycetes</taxon>
        <taxon>Pleosporomycetidae</taxon>
        <taxon>Gloniales</taxon>
        <taxon>Gloniaceae</taxon>
        <taxon>Glonium</taxon>
    </lineage>
</organism>
<evidence type="ECO:0000313" key="8">
    <source>
        <dbReference type="Proteomes" id="UP000250140"/>
    </source>
</evidence>
<dbReference type="Pfam" id="PF01997">
    <property type="entry name" value="Translin"/>
    <property type="match status" value="1"/>
</dbReference>
<reference evidence="7 8" key="1">
    <citation type="journal article" date="2016" name="Nat. Commun.">
        <title>Ectomycorrhizal ecology is imprinted in the genome of the dominant symbiotic fungus Cenococcum geophilum.</title>
        <authorList>
            <consortium name="DOE Joint Genome Institute"/>
            <person name="Peter M."/>
            <person name="Kohler A."/>
            <person name="Ohm R.A."/>
            <person name="Kuo A."/>
            <person name="Krutzmann J."/>
            <person name="Morin E."/>
            <person name="Arend M."/>
            <person name="Barry K.W."/>
            <person name="Binder M."/>
            <person name="Choi C."/>
            <person name="Clum A."/>
            <person name="Copeland A."/>
            <person name="Grisel N."/>
            <person name="Haridas S."/>
            <person name="Kipfer T."/>
            <person name="LaButti K."/>
            <person name="Lindquist E."/>
            <person name="Lipzen A."/>
            <person name="Maire R."/>
            <person name="Meier B."/>
            <person name="Mihaltcheva S."/>
            <person name="Molinier V."/>
            <person name="Murat C."/>
            <person name="Poggeler S."/>
            <person name="Quandt C.A."/>
            <person name="Sperisen C."/>
            <person name="Tritt A."/>
            <person name="Tisserant E."/>
            <person name="Crous P.W."/>
            <person name="Henrissat B."/>
            <person name="Nehls U."/>
            <person name="Egli S."/>
            <person name="Spatafora J.W."/>
            <person name="Grigoriev I.V."/>
            <person name="Martin F.M."/>
        </authorList>
    </citation>
    <scope>NUCLEOTIDE SEQUENCE [LARGE SCALE GENOMIC DNA]</scope>
    <source>
        <strain evidence="7 8">CBS 207.34</strain>
    </source>
</reference>
<dbReference type="InterPro" id="IPR036081">
    <property type="entry name" value="Translin_sf"/>
</dbReference>
<evidence type="ECO:0000256" key="2">
    <source>
        <dbReference type="ARBA" id="ARBA00004496"/>
    </source>
</evidence>
<feature type="region of interest" description="Disordered" evidence="6">
    <location>
        <begin position="188"/>
        <end position="216"/>
    </location>
</feature>
<proteinExistence type="inferred from homology"/>
<evidence type="ECO:0000256" key="3">
    <source>
        <dbReference type="ARBA" id="ARBA00005902"/>
    </source>
</evidence>
<comment type="subcellular location">
    <subcellularLocation>
        <location evidence="2">Cytoplasm</location>
    </subcellularLocation>
    <subcellularLocation>
        <location evidence="1">Nucleus</location>
    </subcellularLocation>
</comment>
<dbReference type="GO" id="GO:0043565">
    <property type="term" value="F:sequence-specific DNA binding"/>
    <property type="evidence" value="ECO:0007669"/>
    <property type="project" value="InterPro"/>
</dbReference>
<dbReference type="GO" id="GO:0005737">
    <property type="term" value="C:cytoplasm"/>
    <property type="evidence" value="ECO:0007669"/>
    <property type="project" value="UniProtKB-SubCell"/>
</dbReference>
<evidence type="ECO:0000256" key="1">
    <source>
        <dbReference type="ARBA" id="ARBA00004123"/>
    </source>
</evidence>
<name>A0A8E2FB07_9PEZI</name>
<feature type="compositionally biased region" description="Basic and acidic residues" evidence="6">
    <location>
        <begin position="190"/>
        <end position="199"/>
    </location>
</feature>
<dbReference type="Gene3D" id="1.20.58.200">
    <property type="entry name" value="Translin, domain 2"/>
    <property type="match status" value="1"/>
</dbReference>